<dbReference type="Pfam" id="PF06580">
    <property type="entry name" value="His_kinase"/>
    <property type="match status" value="1"/>
</dbReference>
<keyword evidence="3" id="KW-0808">Transferase</keyword>
<feature type="transmembrane region" description="Helical" evidence="1">
    <location>
        <begin position="20"/>
        <end position="38"/>
    </location>
</feature>
<reference evidence="3 4" key="1">
    <citation type="submission" date="2017-07" db="EMBL/GenBank/DDBJ databases">
        <authorList>
            <person name="Sun Z.S."/>
            <person name="Albrecht U."/>
            <person name="Echele G."/>
            <person name="Lee C.C."/>
        </authorList>
    </citation>
    <scope>NUCLEOTIDE SEQUENCE [LARGE SCALE GENOMIC DNA]</scope>
    <source>
        <strain evidence="4">type strain: KCTC 22618</strain>
    </source>
</reference>
<dbReference type="OrthoDB" id="9809908at2"/>
<dbReference type="InterPro" id="IPR010559">
    <property type="entry name" value="Sig_transdc_His_kin_internal"/>
</dbReference>
<name>A0A238UEQ6_9FLAO</name>
<dbReference type="InterPro" id="IPR036890">
    <property type="entry name" value="HATPase_C_sf"/>
</dbReference>
<feature type="transmembrane region" description="Helical" evidence="1">
    <location>
        <begin position="77"/>
        <end position="100"/>
    </location>
</feature>
<keyword evidence="1" id="KW-0472">Membrane</keyword>
<organism evidence="3 4">
    <name type="scientific">Tenacibaculum jejuense</name>
    <dbReference type="NCBI Taxonomy" id="584609"/>
    <lineage>
        <taxon>Bacteria</taxon>
        <taxon>Pseudomonadati</taxon>
        <taxon>Bacteroidota</taxon>
        <taxon>Flavobacteriia</taxon>
        <taxon>Flavobacteriales</taxon>
        <taxon>Flavobacteriaceae</taxon>
        <taxon>Tenacibaculum</taxon>
    </lineage>
</organism>
<dbReference type="EMBL" id="LT899436">
    <property type="protein sequence ID" value="SNR17687.1"/>
    <property type="molecule type" value="Genomic_DNA"/>
</dbReference>
<evidence type="ECO:0000259" key="2">
    <source>
        <dbReference type="Pfam" id="PF06580"/>
    </source>
</evidence>
<keyword evidence="3" id="KW-0418">Kinase</keyword>
<dbReference type="Proteomes" id="UP000215214">
    <property type="component" value="Chromosome TJEJU"/>
</dbReference>
<evidence type="ECO:0000313" key="3">
    <source>
        <dbReference type="EMBL" id="SNR17687.1"/>
    </source>
</evidence>
<keyword evidence="1" id="KW-1133">Transmembrane helix</keyword>
<feature type="domain" description="Signal transduction histidine kinase internal region" evidence="2">
    <location>
        <begin position="153"/>
        <end position="226"/>
    </location>
</feature>
<dbReference type="Gene3D" id="3.30.565.10">
    <property type="entry name" value="Histidine kinase-like ATPase, C-terminal domain"/>
    <property type="match status" value="1"/>
</dbReference>
<keyword evidence="4" id="KW-1185">Reference proteome</keyword>
<dbReference type="GO" id="GO:0000155">
    <property type="term" value="F:phosphorelay sensor kinase activity"/>
    <property type="evidence" value="ECO:0007669"/>
    <property type="project" value="InterPro"/>
</dbReference>
<sequence length="338" mass="39839">MKLNKKYNIWNRHNITTFNVILWLFFFVILLFIFSDYPIQKIDIIYTISYLITLVPPVILGLYYFIPKLLKKEKNVLFVICVLVTTLFFSFLNISFHNILIDFLFPDYFFISYLKNSETVLLFITAVFLAIFVKLAEDWIYFNQKEKAALQLELSVLKNQINPHFLFNALNVLYSLSISKKEETTQAILQLSNILRYGIYETENEKIPLSKEIELIKNYIDFEKNRSVLNAKINFEHAIEKDQKIPPMLLLPLIENAFKHGIKSGIKNPFVIINLVEKNNRLSFHISNNFLEKNHTDKYSGIGIQNVKQQLEILFPNQYTLEIIQKDTDYTVILKIEL</sequence>
<dbReference type="GO" id="GO:0016020">
    <property type="term" value="C:membrane"/>
    <property type="evidence" value="ECO:0007669"/>
    <property type="project" value="InterPro"/>
</dbReference>
<evidence type="ECO:0000256" key="1">
    <source>
        <dbReference type="SAM" id="Phobius"/>
    </source>
</evidence>
<dbReference type="PANTHER" id="PTHR34220:SF7">
    <property type="entry name" value="SENSOR HISTIDINE KINASE YPDA"/>
    <property type="match status" value="1"/>
</dbReference>
<proteinExistence type="predicted"/>
<evidence type="ECO:0000313" key="4">
    <source>
        <dbReference type="Proteomes" id="UP000215214"/>
    </source>
</evidence>
<feature type="transmembrane region" description="Helical" evidence="1">
    <location>
        <begin position="120"/>
        <end position="142"/>
    </location>
</feature>
<dbReference type="PANTHER" id="PTHR34220">
    <property type="entry name" value="SENSOR HISTIDINE KINASE YPDA"/>
    <property type="match status" value="1"/>
</dbReference>
<protein>
    <submittedName>
        <fullName evidence="3">Putative two-component system sensor histidine kinase</fullName>
    </submittedName>
</protein>
<dbReference type="SUPFAM" id="SSF55874">
    <property type="entry name" value="ATPase domain of HSP90 chaperone/DNA topoisomerase II/histidine kinase"/>
    <property type="match status" value="1"/>
</dbReference>
<dbReference type="RefSeq" id="WP_157730299.1">
    <property type="nucleotide sequence ID" value="NZ_LT899436.1"/>
</dbReference>
<gene>
    <name evidence="3" type="ORF">TJEJU_4064</name>
</gene>
<feature type="transmembrane region" description="Helical" evidence="1">
    <location>
        <begin position="44"/>
        <end position="65"/>
    </location>
</feature>
<dbReference type="AlphaFoldDB" id="A0A238UEQ6"/>
<dbReference type="KEGG" id="tje:TJEJU_4064"/>
<keyword evidence="1" id="KW-0812">Transmembrane</keyword>
<dbReference type="InterPro" id="IPR050640">
    <property type="entry name" value="Bact_2-comp_sensor_kinase"/>
</dbReference>
<accession>A0A238UEQ6</accession>